<dbReference type="FunFam" id="3.100.10.10:FF:000002">
    <property type="entry name" value="60S ribosomal protein L27a"/>
    <property type="match status" value="1"/>
</dbReference>
<gene>
    <name evidence="14" type="primary">RPGRIP1L</name>
    <name evidence="14" type="ORF">HDU87_004983</name>
</gene>
<evidence type="ECO:0000256" key="3">
    <source>
        <dbReference type="ARBA" id="ARBA00007320"/>
    </source>
</evidence>
<feature type="domain" description="Large ribosomal subunit protein uL15/eL18" evidence="12">
    <location>
        <begin position="1679"/>
        <end position="1752"/>
    </location>
</feature>
<dbReference type="EMBL" id="JADGJQ010000004">
    <property type="protein sequence ID" value="KAJ3184137.1"/>
    <property type="molecule type" value="Genomic_DNA"/>
</dbReference>
<evidence type="ECO:0000313" key="14">
    <source>
        <dbReference type="EMBL" id="KAJ3184137.1"/>
    </source>
</evidence>
<dbReference type="GO" id="GO:0015934">
    <property type="term" value="C:large ribosomal subunit"/>
    <property type="evidence" value="ECO:0007669"/>
    <property type="project" value="InterPro"/>
</dbReference>
<dbReference type="Gene3D" id="3.100.10.10">
    <property type="match status" value="1"/>
</dbReference>
<feature type="region of interest" description="Disordered" evidence="11">
    <location>
        <begin position="1266"/>
        <end position="1389"/>
    </location>
</feature>
<sequence>MILSGTAGDARSTFTLLFRVLRRLAEDSGIRFMLRDGRLWGQRSVDPDELGENAFPASARTSDFTIVHFCVQLFLTAMVESDADGSSFRNDIIQVSLTFLWENYRNDTIVANAICRFPLSLLVSCANRLPAAWSQQPGGMVSVGPALVELITAGSSTAELDLDLDIEGQIATEASRLAAAGFLDMLISVKNGQNQLVAPRTLSTLCESLCVGGDNLLHVNPILVGVLGRLIANPELLQTMVGNLGFSAIFEPVLRKEATLQGDGAQILKRFSAVLCEKKLGTMVARLFSFFAASPSNNSVASAVMREKLAIAMAYCDPAKLCNGVLTIPQDPLQKALIDELLSLATSDRPQSHHAVMAFRYVHWASSSIIDAFVPAPAAPPSETIVDLFNGAPDAHKLFGAQRDTVRFSFPDEPHVQVLQCHRAPLADASPALRVMFSWDERTGRPTREEIEIHDVDRATWVIFSSYLEAASEETVGPPNTGSARPLMDANTIPDEMYALKDENLVLKRRVNDQDEKTKQELKVMMARRVKPSQAEPSDKAEHVCPSEDVAKLEELASMLRGKLIDAERDLEGCKLENQRLLDVTAGQEQQNDIDKLTHQRTIADLQKRLQESHAKAESLGEKNRGLTESHDDAMRTVESLTADLKEERRRRAEIEAQIGAGDGALKRIEELNVFVSDLRAEKKLLEDEQARLLAAQFGTQHEAEWSAERKKLQQKIKDLESQLAVSLNEAVTLHSVVRDLKEQLNAATSAKREAEVNMYNAQHELDEIKRAIAFLVADSSNGVVDWGMVRDAVTLWKTRNAGNLGSQTSEVDEERRFLQDLRIQYARCIEDLERTKKLLALQEQINKDYKLEIKQLLARLEALRNEYELRIEENARLLDLRGNRISVLEAQLKNIAYGPVTKVPGDGALDDEDISLESGELRRPRTIGHYDNYSIGCAGQNLITIRMNAALITPEGYELLDRLHARMIPTAVGGATAAKRSRENFATFLYFDFFDHETAVGPLFMDDFCLMYLQSQPVVAYLCRADGMDFAEVAKCTIRFRDLTTATRTDRMQYYGDLVSTHDHTTVIGRLDYTLGVKLPMAQTVRAFKERSVALNLMSVGQEGVDSGNRFGSRGGVNELVVSIEKCSGLNLERRQQALGETVAAPAVYLAFKLLDFDHSVTNTVKGKPDPVFNFLRTFRVHMTAEMDRRLRTGALSILILDDSDNDYSYGSAELKLVDLARNEYLEGPVDILDADGNPSGQVHLKLSWEKPYRLDAVPLEDPETAAELRLDKTGSSVKDENRMAEKSPQASKSGSPSLPRPPPGASHGESISLRRRKIGSATSLGSSGMGTGDAGVESPGQATRSRRPSAAAPESRTGPDNSLRAAEPSATTAPITTASSAWTDGDDNASEIAADIATEGLKNSEAKTESLSDPQSLSGSVSEDAEKVSGTLSSQAEKSQSPNNNNEQDVLKITVDSVSFTQNTVEFPHAVAVTVVAFPIDTSYLESRTVPVPRSGTADVTWNLAFPLSEATNPRDRFRLRRTLVSPDVKESDITFALVSAGDSEESQDSDAILGYASFNLREWIDQAGDADADGGLFDLSVFDPQAPGGVDDGSGAGEIAVLTILPSRLSKNRKKRGHVSAGHGRVGKHRKHPGGRGLAGGQHHHRINMDMYHPGYFGKVGMRQFHLTRQQHWAPVVNVDKLWTLVSEEARLKVEANPTGPVPVIDVLQHGYAKVLGKGRLPNTPFIVKARFVSRKAEEKIVAAGGKVELVA</sequence>
<comment type="subcellular location">
    <subcellularLocation>
        <location evidence="1">Cell projection</location>
        <location evidence="1">Cilium</location>
    </subcellularLocation>
</comment>
<evidence type="ECO:0000256" key="11">
    <source>
        <dbReference type="SAM" id="MobiDB-lite"/>
    </source>
</evidence>
<organism evidence="14 15">
    <name type="scientific">Geranomyces variabilis</name>
    <dbReference type="NCBI Taxonomy" id="109894"/>
    <lineage>
        <taxon>Eukaryota</taxon>
        <taxon>Fungi</taxon>
        <taxon>Fungi incertae sedis</taxon>
        <taxon>Chytridiomycota</taxon>
        <taxon>Chytridiomycota incertae sedis</taxon>
        <taxon>Chytridiomycetes</taxon>
        <taxon>Spizellomycetales</taxon>
        <taxon>Powellomycetaceae</taxon>
        <taxon>Geranomyces</taxon>
    </lineage>
</organism>
<evidence type="ECO:0000256" key="2">
    <source>
        <dbReference type="ARBA" id="ARBA00006042"/>
    </source>
</evidence>
<dbReference type="Pfam" id="PF11618">
    <property type="entry name" value="C2-C2_1"/>
    <property type="match status" value="1"/>
</dbReference>
<dbReference type="GO" id="GO:0006412">
    <property type="term" value="P:translation"/>
    <property type="evidence" value="ECO:0007669"/>
    <property type="project" value="InterPro"/>
</dbReference>
<keyword evidence="15" id="KW-1185">Reference proteome</keyword>
<dbReference type="InterPro" id="IPR035892">
    <property type="entry name" value="C2_domain_sf"/>
</dbReference>
<dbReference type="SUPFAM" id="SSF49562">
    <property type="entry name" value="C2 domain (Calcium/lipid-binding domain, CaLB)"/>
    <property type="match status" value="2"/>
</dbReference>
<keyword evidence="7" id="KW-0966">Cell projection</keyword>
<proteinExistence type="inferred from homology"/>
<keyword evidence="5 10" id="KW-0175">Coiled coil</keyword>
<comment type="similarity">
    <text evidence="2">Belongs to the RPGRIP1 family.</text>
</comment>
<dbReference type="GO" id="GO:0003735">
    <property type="term" value="F:structural constituent of ribosome"/>
    <property type="evidence" value="ECO:0007669"/>
    <property type="project" value="InterPro"/>
</dbReference>
<dbReference type="HAMAP" id="MF_01341">
    <property type="entry name" value="Ribosomal_uL15"/>
    <property type="match status" value="1"/>
</dbReference>
<feature type="compositionally biased region" description="Basic and acidic residues" evidence="11">
    <location>
        <begin position="1268"/>
        <end position="1287"/>
    </location>
</feature>
<dbReference type="PANTHER" id="PTHR14240:SF1">
    <property type="entry name" value="PROTEIN FANTOM-RELATED"/>
    <property type="match status" value="1"/>
</dbReference>
<dbReference type="Gene3D" id="2.60.40.150">
    <property type="entry name" value="C2 domain"/>
    <property type="match status" value="3"/>
</dbReference>
<feature type="region of interest" description="Disordered" evidence="11">
    <location>
        <begin position="1615"/>
        <end position="1644"/>
    </location>
</feature>
<dbReference type="InterPro" id="IPR021131">
    <property type="entry name" value="Ribosomal_uL15/eL18"/>
</dbReference>
<comment type="similarity">
    <text evidence="3 9">Belongs to the universal ribosomal protein uL15 family.</text>
</comment>
<evidence type="ECO:0000259" key="12">
    <source>
        <dbReference type="Pfam" id="PF00828"/>
    </source>
</evidence>
<evidence type="ECO:0000256" key="7">
    <source>
        <dbReference type="ARBA" id="ARBA00023273"/>
    </source>
</evidence>
<dbReference type="Proteomes" id="UP001212152">
    <property type="component" value="Unassembled WGS sequence"/>
</dbReference>
<feature type="compositionally biased region" description="Polar residues" evidence="11">
    <location>
        <begin position="1413"/>
        <end position="1423"/>
    </location>
</feature>
<reference evidence="14" key="1">
    <citation type="submission" date="2020-05" db="EMBL/GenBank/DDBJ databases">
        <title>Phylogenomic resolution of chytrid fungi.</title>
        <authorList>
            <person name="Stajich J.E."/>
            <person name="Amses K."/>
            <person name="Simmons R."/>
            <person name="Seto K."/>
            <person name="Myers J."/>
            <person name="Bonds A."/>
            <person name="Quandt C.A."/>
            <person name="Barry K."/>
            <person name="Liu P."/>
            <person name="Grigoriev I."/>
            <person name="Longcore J.E."/>
            <person name="James T.Y."/>
        </authorList>
    </citation>
    <scope>NUCLEOTIDE SEQUENCE</scope>
    <source>
        <strain evidence="14">JEL0379</strain>
    </source>
</reference>
<feature type="compositionally biased region" description="Polar residues" evidence="11">
    <location>
        <begin position="1432"/>
        <end position="1450"/>
    </location>
</feature>
<feature type="coiled-coil region" evidence="10">
    <location>
        <begin position="819"/>
        <end position="878"/>
    </location>
</feature>
<dbReference type="GO" id="GO:0035869">
    <property type="term" value="C:ciliary transition zone"/>
    <property type="evidence" value="ECO:0007669"/>
    <property type="project" value="TreeGrafter"/>
</dbReference>
<feature type="compositionally biased region" description="Basic residues" evidence="11">
    <location>
        <begin position="1628"/>
        <end position="1637"/>
    </location>
</feature>
<dbReference type="GO" id="GO:0005856">
    <property type="term" value="C:cytoskeleton"/>
    <property type="evidence" value="ECO:0007669"/>
    <property type="project" value="UniProtKB-ARBA"/>
</dbReference>
<keyword evidence="4 9" id="KW-0689">Ribosomal protein</keyword>
<evidence type="ECO:0000256" key="8">
    <source>
        <dbReference type="ARBA" id="ARBA00023274"/>
    </source>
</evidence>
<keyword evidence="8 9" id="KW-0687">Ribonucleoprotein</keyword>
<dbReference type="InterPro" id="IPR031139">
    <property type="entry name" value="RPGRIP1_fam"/>
</dbReference>
<dbReference type="GO" id="GO:1905515">
    <property type="term" value="P:non-motile cilium assembly"/>
    <property type="evidence" value="ECO:0007669"/>
    <property type="project" value="TreeGrafter"/>
</dbReference>
<feature type="region of interest" description="Disordered" evidence="11">
    <location>
        <begin position="609"/>
        <end position="631"/>
    </location>
</feature>
<feature type="domain" description="RPGR-interacting protein 1 first C2" evidence="13">
    <location>
        <begin position="940"/>
        <end position="1080"/>
    </location>
</feature>
<dbReference type="PROSITE" id="PS00475">
    <property type="entry name" value="RIBOSOMAL_L15"/>
    <property type="match status" value="1"/>
</dbReference>
<comment type="caution">
    <text evidence="14">The sequence shown here is derived from an EMBL/GenBank/DDBJ whole genome shotgun (WGS) entry which is preliminary data.</text>
</comment>
<feature type="compositionally biased region" description="Low complexity" evidence="11">
    <location>
        <begin position="1367"/>
        <end position="1385"/>
    </location>
</feature>
<evidence type="ECO:0000256" key="10">
    <source>
        <dbReference type="SAM" id="Coils"/>
    </source>
</evidence>
<feature type="region of interest" description="Disordered" evidence="11">
    <location>
        <begin position="1402"/>
        <end position="1450"/>
    </location>
</feature>
<evidence type="ECO:0000256" key="1">
    <source>
        <dbReference type="ARBA" id="ARBA00004138"/>
    </source>
</evidence>
<dbReference type="PANTHER" id="PTHR14240">
    <property type="entry name" value="RETINITIS PIGMENTOSA GTPASE REGULATOR-INTERACTING PROTEIN"/>
    <property type="match status" value="1"/>
</dbReference>
<dbReference type="InterPro" id="IPR030878">
    <property type="entry name" value="Ribosomal_uL15"/>
</dbReference>
<dbReference type="InterPro" id="IPR001196">
    <property type="entry name" value="Ribosomal_uL15_CS"/>
</dbReference>
<evidence type="ECO:0000259" key="13">
    <source>
        <dbReference type="Pfam" id="PF11618"/>
    </source>
</evidence>
<accession>A0AAD5TQF4</accession>
<evidence type="ECO:0000256" key="9">
    <source>
        <dbReference type="RuleBase" id="RU003888"/>
    </source>
</evidence>
<dbReference type="InterPro" id="IPR021656">
    <property type="entry name" value="C2-C2_1"/>
</dbReference>
<dbReference type="Pfam" id="PF00828">
    <property type="entry name" value="Ribosomal_L27A"/>
    <property type="match status" value="1"/>
</dbReference>
<name>A0AAD5TQF4_9FUNG</name>
<protein>
    <submittedName>
        <fullName evidence="14">Protein fantom</fullName>
    </submittedName>
</protein>
<evidence type="ECO:0000256" key="6">
    <source>
        <dbReference type="ARBA" id="ARBA00023069"/>
    </source>
</evidence>
<keyword evidence="6" id="KW-0969">Cilium</keyword>
<dbReference type="SUPFAM" id="SSF52080">
    <property type="entry name" value="Ribosomal proteins L15p and L18e"/>
    <property type="match status" value="1"/>
</dbReference>
<evidence type="ECO:0000256" key="5">
    <source>
        <dbReference type="ARBA" id="ARBA00023054"/>
    </source>
</evidence>
<evidence type="ECO:0000256" key="4">
    <source>
        <dbReference type="ARBA" id="ARBA00022980"/>
    </source>
</evidence>
<dbReference type="InterPro" id="IPR036227">
    <property type="entry name" value="Ribosomal_uL15/eL18_sf"/>
</dbReference>
<evidence type="ECO:0000313" key="15">
    <source>
        <dbReference type="Proteomes" id="UP001212152"/>
    </source>
</evidence>